<name>A0A7W6A4H3_9CAUL</name>
<evidence type="ECO:0000256" key="1">
    <source>
        <dbReference type="SAM" id="SignalP"/>
    </source>
</evidence>
<evidence type="ECO:0000313" key="3">
    <source>
        <dbReference type="Proteomes" id="UP000532936"/>
    </source>
</evidence>
<dbReference type="EMBL" id="JACIDA010000002">
    <property type="protein sequence ID" value="MBB3872554.1"/>
    <property type="molecule type" value="Genomic_DNA"/>
</dbReference>
<gene>
    <name evidence="2" type="ORF">GGR11_002107</name>
</gene>
<proteinExistence type="predicted"/>
<comment type="caution">
    <text evidence="2">The sequence shown here is derived from an EMBL/GenBank/DDBJ whole genome shotgun (WGS) entry which is preliminary data.</text>
</comment>
<dbReference type="NCBIfam" id="NF037934">
    <property type="entry name" value="holdfast_HfaA"/>
    <property type="match status" value="1"/>
</dbReference>
<reference evidence="2 3" key="1">
    <citation type="submission" date="2020-08" db="EMBL/GenBank/DDBJ databases">
        <title>Genomic Encyclopedia of Type Strains, Phase IV (KMG-IV): sequencing the most valuable type-strain genomes for metagenomic binning, comparative biology and taxonomic classification.</title>
        <authorList>
            <person name="Goeker M."/>
        </authorList>
    </citation>
    <scope>NUCLEOTIDE SEQUENCE [LARGE SCALE GENOMIC DNA]</scope>
    <source>
        <strain evidence="2 3">DSM 14878</strain>
    </source>
</reference>
<dbReference type="RefSeq" id="WP_183196777.1">
    <property type="nucleotide sequence ID" value="NZ_JACIDA010000002.1"/>
</dbReference>
<dbReference type="AlphaFoldDB" id="A0A7W6A4H3"/>
<feature type="signal peptide" evidence="1">
    <location>
        <begin position="1"/>
        <end position="23"/>
    </location>
</feature>
<accession>A0A7W6A4H3</accession>
<dbReference type="InterPro" id="IPR049851">
    <property type="entry name" value="Holdfast_HfaA"/>
</dbReference>
<organism evidence="2 3">
    <name type="scientific">Brevundimonas mediterranea</name>
    <dbReference type="NCBI Taxonomy" id="74329"/>
    <lineage>
        <taxon>Bacteria</taxon>
        <taxon>Pseudomonadati</taxon>
        <taxon>Pseudomonadota</taxon>
        <taxon>Alphaproteobacteria</taxon>
        <taxon>Caulobacterales</taxon>
        <taxon>Caulobacteraceae</taxon>
        <taxon>Brevundimonas</taxon>
    </lineage>
</organism>
<protein>
    <submittedName>
        <fullName evidence="2">Holdfast attachment protein HfaA</fullName>
    </submittedName>
</protein>
<sequence>MTKTPLLPLVILTLSGLSGRALAQSSTESAGAASMEAGYGRSGAVATQTFNPVTRDANGNRLVVNGVIVNSQAGTTVSYTSTGSNTQSGAAYFDSGAAALGDTSSATAVGNLVNVSIIGHGNTVVLNSRQTNSGDVSANVRKSGS</sequence>
<keyword evidence="1" id="KW-0732">Signal</keyword>
<dbReference type="Proteomes" id="UP000532936">
    <property type="component" value="Unassembled WGS sequence"/>
</dbReference>
<feature type="chain" id="PRO_5031414611" evidence="1">
    <location>
        <begin position="24"/>
        <end position="145"/>
    </location>
</feature>
<evidence type="ECO:0000313" key="2">
    <source>
        <dbReference type="EMBL" id="MBB3872554.1"/>
    </source>
</evidence>